<keyword evidence="3" id="KW-1185">Reference proteome</keyword>
<gene>
    <name evidence="2" type="ORF">BG015_007475</name>
</gene>
<sequence>MRFSTIVASALALILATSTDTVLAQEIVAPEQACMTCIQASALKQSPSCDAETMSTFGFIGPGAFEKMTPKQKRCNCMLSINDDWIKACTFQDTCTNENAAYLRRTLINIKGDVRCVAAVGPEEPANTTTTATKPSATVATPVAVPTTTTTPTGSNGSVHLGTSCSKLIAGAALAIVSTIVLL</sequence>
<proteinExistence type="predicted"/>
<name>A0A9P5RZ32_9FUNG</name>
<organism evidence="2 3">
    <name type="scientific">Linnemannia schmuckeri</name>
    <dbReference type="NCBI Taxonomy" id="64567"/>
    <lineage>
        <taxon>Eukaryota</taxon>
        <taxon>Fungi</taxon>
        <taxon>Fungi incertae sedis</taxon>
        <taxon>Mucoromycota</taxon>
        <taxon>Mortierellomycotina</taxon>
        <taxon>Mortierellomycetes</taxon>
        <taxon>Mortierellales</taxon>
        <taxon>Mortierellaceae</taxon>
        <taxon>Linnemannia</taxon>
    </lineage>
</organism>
<dbReference type="OrthoDB" id="2424910at2759"/>
<dbReference type="Proteomes" id="UP000748756">
    <property type="component" value="Unassembled WGS sequence"/>
</dbReference>
<comment type="caution">
    <text evidence="2">The sequence shown here is derived from an EMBL/GenBank/DDBJ whole genome shotgun (WGS) entry which is preliminary data.</text>
</comment>
<protein>
    <submittedName>
        <fullName evidence="2">Uncharacterized protein</fullName>
    </submittedName>
</protein>
<dbReference type="EMBL" id="JAAAUQ010000390">
    <property type="protein sequence ID" value="KAF9150705.1"/>
    <property type="molecule type" value="Genomic_DNA"/>
</dbReference>
<reference evidence="2" key="1">
    <citation type="journal article" date="2020" name="Fungal Divers.">
        <title>Resolving the Mortierellaceae phylogeny through synthesis of multi-gene phylogenetics and phylogenomics.</title>
        <authorList>
            <person name="Vandepol N."/>
            <person name="Liber J."/>
            <person name="Desiro A."/>
            <person name="Na H."/>
            <person name="Kennedy M."/>
            <person name="Barry K."/>
            <person name="Grigoriev I.V."/>
            <person name="Miller A.N."/>
            <person name="O'Donnell K."/>
            <person name="Stajich J.E."/>
            <person name="Bonito G."/>
        </authorList>
    </citation>
    <scope>NUCLEOTIDE SEQUENCE</scope>
    <source>
        <strain evidence="2">NRRL 6426</strain>
    </source>
</reference>
<evidence type="ECO:0000256" key="1">
    <source>
        <dbReference type="SAM" id="SignalP"/>
    </source>
</evidence>
<feature type="signal peptide" evidence="1">
    <location>
        <begin position="1"/>
        <end position="24"/>
    </location>
</feature>
<accession>A0A9P5RZ32</accession>
<feature type="chain" id="PRO_5040485926" evidence="1">
    <location>
        <begin position="25"/>
        <end position="183"/>
    </location>
</feature>
<evidence type="ECO:0000313" key="3">
    <source>
        <dbReference type="Proteomes" id="UP000748756"/>
    </source>
</evidence>
<dbReference type="AlphaFoldDB" id="A0A9P5RZ32"/>
<keyword evidence="1" id="KW-0732">Signal</keyword>
<evidence type="ECO:0000313" key="2">
    <source>
        <dbReference type="EMBL" id="KAF9150705.1"/>
    </source>
</evidence>